<organism evidence="2 3">
    <name type="scientific">Bugula neritina</name>
    <name type="common">Brown bryozoan</name>
    <name type="synonym">Sertularia neritina</name>
    <dbReference type="NCBI Taxonomy" id="10212"/>
    <lineage>
        <taxon>Eukaryota</taxon>
        <taxon>Metazoa</taxon>
        <taxon>Spiralia</taxon>
        <taxon>Lophotrochozoa</taxon>
        <taxon>Bryozoa</taxon>
        <taxon>Gymnolaemata</taxon>
        <taxon>Cheilostomatida</taxon>
        <taxon>Flustrina</taxon>
        <taxon>Buguloidea</taxon>
        <taxon>Bugulidae</taxon>
        <taxon>Bugula</taxon>
    </lineage>
</organism>
<gene>
    <name evidence="2" type="ORF">EB796_012286</name>
</gene>
<feature type="region of interest" description="Disordered" evidence="1">
    <location>
        <begin position="1"/>
        <end position="34"/>
    </location>
</feature>
<feature type="compositionally biased region" description="Polar residues" evidence="1">
    <location>
        <begin position="1"/>
        <end position="15"/>
    </location>
</feature>
<reference evidence="2" key="1">
    <citation type="submission" date="2020-06" db="EMBL/GenBank/DDBJ databases">
        <title>Draft genome of Bugula neritina, a colonial animal packing powerful symbionts and potential medicines.</title>
        <authorList>
            <person name="Rayko M."/>
        </authorList>
    </citation>
    <scope>NUCLEOTIDE SEQUENCE [LARGE SCALE GENOMIC DNA]</scope>
    <source>
        <strain evidence="2">Kwan_BN1</strain>
    </source>
</reference>
<comment type="caution">
    <text evidence="2">The sequence shown here is derived from an EMBL/GenBank/DDBJ whole genome shotgun (WGS) entry which is preliminary data.</text>
</comment>
<evidence type="ECO:0000256" key="1">
    <source>
        <dbReference type="SAM" id="MobiDB-lite"/>
    </source>
</evidence>
<evidence type="ECO:0000313" key="2">
    <source>
        <dbReference type="EMBL" id="KAF6029407.1"/>
    </source>
</evidence>
<proteinExistence type="predicted"/>
<accession>A0A7J7JTS5</accession>
<keyword evidence="3" id="KW-1185">Reference proteome</keyword>
<evidence type="ECO:0000313" key="3">
    <source>
        <dbReference type="Proteomes" id="UP000593567"/>
    </source>
</evidence>
<dbReference type="Proteomes" id="UP000593567">
    <property type="component" value="Unassembled WGS sequence"/>
</dbReference>
<dbReference type="AlphaFoldDB" id="A0A7J7JTS5"/>
<name>A0A7J7JTS5_BUGNE</name>
<protein>
    <submittedName>
        <fullName evidence="2">Uncharacterized protein</fullName>
    </submittedName>
</protein>
<dbReference type="EMBL" id="VXIV02001817">
    <property type="protein sequence ID" value="KAF6029407.1"/>
    <property type="molecule type" value="Genomic_DNA"/>
</dbReference>
<sequence>MLLLNSYKSNPTREQMISPPAKRRKTKSNPSANSTSLLTSWLALADVFIYSFLADFDIPNEHLENLVSANLYLLS</sequence>